<dbReference type="PRINTS" id="PR00364">
    <property type="entry name" value="DISEASERSIST"/>
</dbReference>
<dbReference type="SUPFAM" id="SSF52058">
    <property type="entry name" value="L domain-like"/>
    <property type="match status" value="1"/>
</dbReference>
<evidence type="ECO:0000256" key="4">
    <source>
        <dbReference type="ARBA" id="ARBA00022801"/>
    </source>
</evidence>
<dbReference type="InterPro" id="IPR044974">
    <property type="entry name" value="Disease_R_plants"/>
</dbReference>
<accession>A0AAW2C9C5</accession>
<evidence type="ECO:0000259" key="7">
    <source>
        <dbReference type="PROSITE" id="PS50104"/>
    </source>
</evidence>
<evidence type="ECO:0000313" key="9">
    <source>
        <dbReference type="Proteomes" id="UP001459277"/>
    </source>
</evidence>
<keyword evidence="3" id="KW-0677">Repeat</keyword>
<dbReference type="InterPro" id="IPR027417">
    <property type="entry name" value="P-loop_NTPase"/>
</dbReference>
<dbReference type="PANTHER" id="PTHR11017:SF559">
    <property type="entry name" value="DISEASE RESISTANCE PROTEIN CHL1"/>
    <property type="match status" value="1"/>
</dbReference>
<evidence type="ECO:0000256" key="5">
    <source>
        <dbReference type="ARBA" id="ARBA00023027"/>
    </source>
</evidence>
<dbReference type="Pfam" id="PF00931">
    <property type="entry name" value="NB-ARC"/>
    <property type="match status" value="2"/>
</dbReference>
<gene>
    <name evidence="8" type="ORF">SO802_024598</name>
</gene>
<evidence type="ECO:0000256" key="6">
    <source>
        <dbReference type="ARBA" id="ARBA00047304"/>
    </source>
</evidence>
<dbReference type="Gene3D" id="3.80.10.10">
    <property type="entry name" value="Ribonuclease Inhibitor"/>
    <property type="match status" value="2"/>
</dbReference>
<dbReference type="SUPFAM" id="SSF52540">
    <property type="entry name" value="P-loop containing nucleoside triphosphate hydrolases"/>
    <property type="match status" value="2"/>
</dbReference>
<dbReference type="SMART" id="SM00255">
    <property type="entry name" value="TIR"/>
    <property type="match status" value="1"/>
</dbReference>
<dbReference type="InterPro" id="IPR001611">
    <property type="entry name" value="Leu-rich_rpt"/>
</dbReference>
<dbReference type="InterPro" id="IPR042197">
    <property type="entry name" value="Apaf_helical"/>
</dbReference>
<evidence type="ECO:0000256" key="1">
    <source>
        <dbReference type="ARBA" id="ARBA00011982"/>
    </source>
</evidence>
<organism evidence="8 9">
    <name type="scientific">Lithocarpus litseifolius</name>
    <dbReference type="NCBI Taxonomy" id="425828"/>
    <lineage>
        <taxon>Eukaryota</taxon>
        <taxon>Viridiplantae</taxon>
        <taxon>Streptophyta</taxon>
        <taxon>Embryophyta</taxon>
        <taxon>Tracheophyta</taxon>
        <taxon>Spermatophyta</taxon>
        <taxon>Magnoliopsida</taxon>
        <taxon>eudicotyledons</taxon>
        <taxon>Gunneridae</taxon>
        <taxon>Pentapetalae</taxon>
        <taxon>rosids</taxon>
        <taxon>fabids</taxon>
        <taxon>Fagales</taxon>
        <taxon>Fagaceae</taxon>
        <taxon>Lithocarpus</taxon>
    </lineage>
</organism>
<dbReference type="InterPro" id="IPR058192">
    <property type="entry name" value="WHD_ROQ1-like"/>
</dbReference>
<dbReference type="GO" id="GO:0007165">
    <property type="term" value="P:signal transduction"/>
    <property type="evidence" value="ECO:0007669"/>
    <property type="project" value="InterPro"/>
</dbReference>
<keyword evidence="4" id="KW-0378">Hydrolase</keyword>
<dbReference type="Pfam" id="PF13855">
    <property type="entry name" value="LRR_8"/>
    <property type="match status" value="1"/>
</dbReference>
<comment type="catalytic activity">
    <reaction evidence="6">
        <text>NAD(+) + H2O = ADP-D-ribose + nicotinamide + H(+)</text>
        <dbReference type="Rhea" id="RHEA:16301"/>
        <dbReference type="ChEBI" id="CHEBI:15377"/>
        <dbReference type="ChEBI" id="CHEBI:15378"/>
        <dbReference type="ChEBI" id="CHEBI:17154"/>
        <dbReference type="ChEBI" id="CHEBI:57540"/>
        <dbReference type="ChEBI" id="CHEBI:57967"/>
        <dbReference type="EC" id="3.2.2.6"/>
    </reaction>
    <physiologicalReaction direction="left-to-right" evidence="6">
        <dbReference type="Rhea" id="RHEA:16302"/>
    </physiologicalReaction>
</comment>
<reference evidence="8 9" key="1">
    <citation type="submission" date="2024-01" db="EMBL/GenBank/DDBJ databases">
        <title>A telomere-to-telomere, gap-free genome of sweet tea (Lithocarpus litseifolius).</title>
        <authorList>
            <person name="Zhou J."/>
        </authorList>
    </citation>
    <scope>NUCLEOTIDE SEQUENCE [LARGE SCALE GENOMIC DNA]</scope>
    <source>
        <strain evidence="8">Zhou-2022a</strain>
        <tissue evidence="8">Leaf</tissue>
    </source>
</reference>
<dbReference type="PROSITE" id="PS50104">
    <property type="entry name" value="TIR"/>
    <property type="match status" value="1"/>
</dbReference>
<feature type="domain" description="TIR" evidence="7">
    <location>
        <begin position="19"/>
        <end position="180"/>
    </location>
</feature>
<dbReference type="FunFam" id="3.40.50.10140:FF:000007">
    <property type="entry name" value="Disease resistance protein (TIR-NBS-LRR class)"/>
    <property type="match status" value="1"/>
</dbReference>
<protein>
    <recommendedName>
        <fullName evidence="1">ADP-ribosyl cyclase/cyclic ADP-ribose hydrolase</fullName>
        <ecNumber evidence="1">3.2.2.6</ecNumber>
    </recommendedName>
</protein>
<dbReference type="GO" id="GO:0006952">
    <property type="term" value="P:defense response"/>
    <property type="evidence" value="ECO:0007669"/>
    <property type="project" value="InterPro"/>
</dbReference>
<sequence length="1341" mass="154539">MKRKRESLPSPSSSSTRQWKYEVFLSFRGEDTRTSFTDHLYAALKRNGIITFRDEEELEKGKSISKLFEAIEESQIAVIIFSKDYASSKWCLKELAKINECRKEIGLIVLPIFYDVEPSNVKKQTGTFEQAFIEHQKCFEVNIKEVETWRTALKEVANIKGWHLQNRPESEFIQDVVKEMEKLSSKSSSITKKFIGIESTLAELIPSYLSLENDIRMIGIYGMGGLGKTTLARVVYDKFRGEFEGSSFIANVREDSKKHGLPELQQQLLADILKDRNIRINNVYDGVFEIEKRLRCKKVLLVIDDVDRLDQLEKLAGENDWFGLGSKIIITTRDEHVLIQHRVCTRYNPNGLNNDNALKLFCLKAFQNEQPKKGYMQLSQEVVKYANGLPLALVTLGSFLVGRTINEWESALPSFKNTKGEIFDILKVSYDGLEEVQKKIFLDIACFFRYWEKNAVIHILDNCGFYARIGISILLEKSLISLKSMNDNEYLEMHDLLQEMGEKIVRSESNEKHGKQRRLWLNNDLLHVLKDNMATNAIEAIVIRFKENEFKIEEFLEVLTKMSNLRLMILDTVTLIYCGFPNVQRHLDVPNHLRHLSWDKCPTKCLSFSSQPVELVHLNLRFSRLEYLWEGVMLSKLKFLDLAHSNNLIRTPDFSSVPILEELDLSNCGQLVEIHPSIGQLSKLRHLRLCVCISLCDLPSMSAEMQSLEILELEICPKINSFLKFTGIMKKLWKLRFCSTAIKEVPPSSIKCLTALTLLDLSRNSNLKCLPKSIKCLTALTLLDLSRNSNLKCLPKSIKCLTALTLLDLSRNYNLKCLPRNIHKLSSLEKLRFSNDSKLPRLPSTVRVIEATFCYSLKLSSWSQPLSQWCPYDARDIQVEFKILFYFLQQQGLLCRKMACGTSSKREEDGSITEFQIMNPSDLVDIKGWSVFIELPLNWYNSKWIGFALWASSDFICRTSNVRAHVTALGDMSQNLWDFEPFTPLIYVKNNICLLYLFRDDWFATVGNGKCSQIMVSFEIEELEFPTYLGKCGVSLIYEQDVDEFNQQNAQSLIESFGEEVSIYKLAAFINHQKCFEDNIEKVERWKAALREVANITSWHLQNRHESEFIQHVVKEIMKKLSSKPSSITKNFIGMESTLVKFIPSYIGFENNIRMIGIYGMGDLGKTTLARTVYDEFHSHFECSNFIANVREDSKKQGLSKLQQQLLADILEDRNIRIRNVYDGVDIIKKRFCKKVLLVINDVDHLDQLEKLAGENDWFGLGSWIIITTRDEHMLIQHEVLNRYNPNGLNNDDALKLFCLKAFKNEQHKKGYMQLSQEVVKYANGLPLALVTLGSFFVGRK</sequence>
<dbReference type="FunFam" id="1.10.8.430:FF:000002">
    <property type="entry name" value="Disease resistance protein (TIR-NBS-LRR class)"/>
    <property type="match status" value="1"/>
</dbReference>
<dbReference type="InterPro" id="IPR000157">
    <property type="entry name" value="TIR_dom"/>
</dbReference>
<dbReference type="EMBL" id="JAZDWU010000008">
    <property type="protein sequence ID" value="KAK9994895.1"/>
    <property type="molecule type" value="Genomic_DNA"/>
</dbReference>
<evidence type="ECO:0000256" key="2">
    <source>
        <dbReference type="ARBA" id="ARBA00022614"/>
    </source>
</evidence>
<dbReference type="EC" id="3.2.2.6" evidence="1"/>
<keyword evidence="9" id="KW-1185">Reference proteome</keyword>
<dbReference type="SUPFAM" id="SSF52200">
    <property type="entry name" value="Toll/Interleukin receptor TIR domain"/>
    <property type="match status" value="1"/>
</dbReference>
<dbReference type="InterPro" id="IPR032675">
    <property type="entry name" value="LRR_dom_sf"/>
</dbReference>
<dbReference type="Pfam" id="PF20160">
    <property type="entry name" value="C-JID"/>
    <property type="match status" value="1"/>
</dbReference>
<evidence type="ECO:0000256" key="3">
    <source>
        <dbReference type="ARBA" id="ARBA00022737"/>
    </source>
</evidence>
<dbReference type="Proteomes" id="UP001459277">
    <property type="component" value="Unassembled WGS sequence"/>
</dbReference>
<comment type="caution">
    <text evidence="8">The sequence shown here is derived from an EMBL/GenBank/DDBJ whole genome shotgun (WGS) entry which is preliminary data.</text>
</comment>
<dbReference type="GO" id="GO:0043531">
    <property type="term" value="F:ADP binding"/>
    <property type="evidence" value="ECO:0007669"/>
    <property type="project" value="InterPro"/>
</dbReference>
<evidence type="ECO:0000313" key="8">
    <source>
        <dbReference type="EMBL" id="KAK9994895.1"/>
    </source>
</evidence>
<dbReference type="Gene3D" id="3.40.50.300">
    <property type="entry name" value="P-loop containing nucleotide triphosphate hydrolases"/>
    <property type="match status" value="2"/>
</dbReference>
<dbReference type="Pfam" id="PF23282">
    <property type="entry name" value="WHD_ROQ1"/>
    <property type="match status" value="1"/>
</dbReference>
<keyword evidence="2" id="KW-0433">Leucine-rich repeat</keyword>
<dbReference type="InterPro" id="IPR002182">
    <property type="entry name" value="NB-ARC"/>
</dbReference>
<dbReference type="GO" id="GO:0061809">
    <property type="term" value="F:NAD+ nucleosidase activity, cyclic ADP-ribose generating"/>
    <property type="evidence" value="ECO:0007669"/>
    <property type="project" value="UniProtKB-EC"/>
</dbReference>
<name>A0AAW2C9C5_9ROSI</name>
<dbReference type="Gene3D" id="3.40.50.10140">
    <property type="entry name" value="Toll/interleukin-1 receptor homology (TIR) domain"/>
    <property type="match status" value="2"/>
</dbReference>
<dbReference type="InterPro" id="IPR045344">
    <property type="entry name" value="C-JID"/>
</dbReference>
<dbReference type="Gene3D" id="1.10.8.430">
    <property type="entry name" value="Helical domain of apoptotic protease-activating factors"/>
    <property type="match status" value="2"/>
</dbReference>
<dbReference type="PANTHER" id="PTHR11017">
    <property type="entry name" value="LEUCINE-RICH REPEAT-CONTAINING PROTEIN"/>
    <property type="match status" value="1"/>
</dbReference>
<dbReference type="InterPro" id="IPR035897">
    <property type="entry name" value="Toll_tir_struct_dom_sf"/>
</dbReference>
<dbReference type="Pfam" id="PF01582">
    <property type="entry name" value="TIR"/>
    <property type="match status" value="2"/>
</dbReference>
<keyword evidence="5" id="KW-0520">NAD</keyword>
<proteinExistence type="predicted"/>